<evidence type="ECO:0000313" key="1">
    <source>
        <dbReference type="EMBL" id="CAH8363460.1"/>
    </source>
</evidence>
<name>A0ABC8L5E0_ERUVS</name>
<comment type="caution">
    <text evidence="1">The sequence shown here is derived from an EMBL/GenBank/DDBJ whole genome shotgun (WGS) entry which is preliminary data.</text>
</comment>
<reference evidence="1 2" key="1">
    <citation type="submission" date="2022-03" db="EMBL/GenBank/DDBJ databases">
        <authorList>
            <person name="Macdonald S."/>
            <person name="Ahmed S."/>
            <person name="Newling K."/>
        </authorList>
    </citation>
    <scope>NUCLEOTIDE SEQUENCE [LARGE SCALE GENOMIC DNA]</scope>
</reference>
<dbReference type="EMBL" id="CAKOAT010360709">
    <property type="protein sequence ID" value="CAH8363460.1"/>
    <property type="molecule type" value="Genomic_DNA"/>
</dbReference>
<accession>A0ABC8L5E0</accession>
<sequence>MRLVPISSVKAQGIYERFGERRSFRHNTSVPSHRCFKSKDTVAHVLKSAYTLFDLVGIKEVRKLEKLKQRES</sequence>
<gene>
    <name evidence="1" type="ORF">ERUC_LOCUS29216</name>
</gene>
<organism evidence="1 2">
    <name type="scientific">Eruca vesicaria subsp. sativa</name>
    <name type="common">Garden rocket</name>
    <name type="synonym">Eruca sativa</name>
    <dbReference type="NCBI Taxonomy" id="29727"/>
    <lineage>
        <taxon>Eukaryota</taxon>
        <taxon>Viridiplantae</taxon>
        <taxon>Streptophyta</taxon>
        <taxon>Embryophyta</taxon>
        <taxon>Tracheophyta</taxon>
        <taxon>Spermatophyta</taxon>
        <taxon>Magnoliopsida</taxon>
        <taxon>eudicotyledons</taxon>
        <taxon>Gunneridae</taxon>
        <taxon>Pentapetalae</taxon>
        <taxon>rosids</taxon>
        <taxon>malvids</taxon>
        <taxon>Brassicales</taxon>
        <taxon>Brassicaceae</taxon>
        <taxon>Brassiceae</taxon>
        <taxon>Eruca</taxon>
    </lineage>
</organism>
<evidence type="ECO:0000313" key="2">
    <source>
        <dbReference type="Proteomes" id="UP001642260"/>
    </source>
</evidence>
<keyword evidence="2" id="KW-1185">Reference proteome</keyword>
<protein>
    <submittedName>
        <fullName evidence="1">Uncharacterized protein</fullName>
    </submittedName>
</protein>
<dbReference type="Proteomes" id="UP001642260">
    <property type="component" value="Unassembled WGS sequence"/>
</dbReference>
<proteinExistence type="predicted"/>
<dbReference type="AlphaFoldDB" id="A0ABC8L5E0"/>